<evidence type="ECO:0000313" key="2">
    <source>
        <dbReference type="Proteomes" id="UP000637980"/>
    </source>
</evidence>
<proteinExistence type="predicted"/>
<protein>
    <submittedName>
        <fullName evidence="1">Uncharacterized protein</fullName>
    </submittedName>
</protein>
<dbReference type="EMBL" id="BMXE01000004">
    <property type="protein sequence ID" value="GHB33996.1"/>
    <property type="molecule type" value="Genomic_DNA"/>
</dbReference>
<sequence>MEHSMPTIYSRLEQHAAPVLQNYKTDLTKNDRLECRNLKAGQGGIWGVRENGTHFVVFPLLYGLSPVELAKLLKKSRNTLEYIKEIMRLHPKARWYNFTCETDQRGKVRLTTAEHALSRLNASITSIQTRLAEVTNAQPRSQ</sequence>
<gene>
    <name evidence="1" type="ORF">GCM10007094_23720</name>
</gene>
<evidence type="ECO:0000313" key="1">
    <source>
        <dbReference type="EMBL" id="GHB33996.1"/>
    </source>
</evidence>
<organism evidence="1 2">
    <name type="scientific">Pseudovibrio japonicus</name>
    <dbReference type="NCBI Taxonomy" id="366534"/>
    <lineage>
        <taxon>Bacteria</taxon>
        <taxon>Pseudomonadati</taxon>
        <taxon>Pseudomonadota</taxon>
        <taxon>Alphaproteobacteria</taxon>
        <taxon>Hyphomicrobiales</taxon>
        <taxon>Stappiaceae</taxon>
        <taxon>Pseudovibrio</taxon>
    </lineage>
</organism>
<reference evidence="2" key="1">
    <citation type="journal article" date="2019" name="Int. J. Syst. Evol. Microbiol.">
        <title>The Global Catalogue of Microorganisms (GCM) 10K type strain sequencing project: providing services to taxonomists for standard genome sequencing and annotation.</title>
        <authorList>
            <consortium name="The Broad Institute Genomics Platform"/>
            <consortium name="The Broad Institute Genome Sequencing Center for Infectious Disease"/>
            <person name="Wu L."/>
            <person name="Ma J."/>
        </authorList>
    </citation>
    <scope>NUCLEOTIDE SEQUENCE [LARGE SCALE GENOMIC DNA]</scope>
    <source>
        <strain evidence="2">KCTC 12861</strain>
    </source>
</reference>
<dbReference type="Proteomes" id="UP000637980">
    <property type="component" value="Unassembled WGS sequence"/>
</dbReference>
<name>A0ABQ3EER1_9HYPH</name>
<comment type="caution">
    <text evidence="1">The sequence shown here is derived from an EMBL/GenBank/DDBJ whole genome shotgun (WGS) entry which is preliminary data.</text>
</comment>
<keyword evidence="2" id="KW-1185">Reference proteome</keyword>
<accession>A0ABQ3EER1</accession>